<dbReference type="Pfam" id="PF00717">
    <property type="entry name" value="Peptidase_S24"/>
    <property type="match status" value="1"/>
</dbReference>
<dbReference type="InterPro" id="IPR001387">
    <property type="entry name" value="Cro/C1-type_HTH"/>
</dbReference>
<keyword evidence="1" id="KW-0805">Transcription regulation</keyword>
<keyword evidence="3" id="KW-0804">Transcription</keyword>
<dbReference type="SUPFAM" id="SSF47413">
    <property type="entry name" value="lambda repressor-like DNA-binding domains"/>
    <property type="match status" value="1"/>
</dbReference>
<dbReference type="InterPro" id="IPR036286">
    <property type="entry name" value="LexA/Signal_pep-like_sf"/>
</dbReference>
<dbReference type="EMBL" id="LR134515">
    <property type="protein sequence ID" value="VEJ16392.1"/>
    <property type="molecule type" value="Genomic_DNA"/>
</dbReference>
<dbReference type="SMART" id="SM00530">
    <property type="entry name" value="HTH_XRE"/>
    <property type="match status" value="1"/>
</dbReference>
<dbReference type="AlphaFoldDB" id="A0A3S5F5S2"/>
<dbReference type="InterPro" id="IPR015927">
    <property type="entry name" value="Peptidase_S24_S26A/B/C"/>
</dbReference>
<dbReference type="RefSeq" id="WP_005616897.1">
    <property type="nucleotide sequence ID" value="NZ_CBDBSW010000064.1"/>
</dbReference>
<keyword evidence="5" id="KW-0378">Hydrolase</keyword>
<dbReference type="SUPFAM" id="SSF51306">
    <property type="entry name" value="LexA/Signal peptidase"/>
    <property type="match status" value="1"/>
</dbReference>
<sequence>MKRQWNEFVREKMVEKNLKQDDIAEALDRTQGSIGHWLTGRRTPNFDDVAKMLNVVGVDQVILNSDGLITTLDNDELEIIGKPKDGIIPVVGEATMGRDETVRLEELRTGYINLYSADPDAYAVRGKGSSMEPRIKSGEYIVIEPNTPPMNGDDVLICTIAGQYMIKTLDWHRDGEYRFSSINNAHQPFNLPENEVVNIHTVGAIVKAYRFVAFEDIEQAVESQG</sequence>
<dbReference type="Proteomes" id="UP000275510">
    <property type="component" value="Chromosome"/>
</dbReference>
<dbReference type="CDD" id="cd06529">
    <property type="entry name" value="S24_LexA-like"/>
    <property type="match status" value="1"/>
</dbReference>
<proteinExistence type="predicted"/>
<dbReference type="Pfam" id="PF01381">
    <property type="entry name" value="HTH_3"/>
    <property type="match status" value="1"/>
</dbReference>
<keyword evidence="2" id="KW-0238">DNA-binding</keyword>
<dbReference type="Gene3D" id="1.10.260.40">
    <property type="entry name" value="lambda repressor-like DNA-binding domains"/>
    <property type="match status" value="1"/>
</dbReference>
<dbReference type="PROSITE" id="PS50943">
    <property type="entry name" value="HTH_CROC1"/>
    <property type="match status" value="1"/>
</dbReference>
<evidence type="ECO:0000256" key="2">
    <source>
        <dbReference type="ARBA" id="ARBA00023125"/>
    </source>
</evidence>
<protein>
    <submittedName>
        <fullName evidence="5">LexA repressor</fullName>
        <ecNumber evidence="5">3.4.21.88</ecNumber>
    </submittedName>
</protein>
<organism evidence="5 6">
    <name type="scientific">Actinobacillus pleuropneumoniae</name>
    <name type="common">Haemophilus pleuropneumoniae</name>
    <dbReference type="NCBI Taxonomy" id="715"/>
    <lineage>
        <taxon>Bacteria</taxon>
        <taxon>Pseudomonadati</taxon>
        <taxon>Pseudomonadota</taxon>
        <taxon>Gammaproteobacteria</taxon>
        <taxon>Pasteurellales</taxon>
        <taxon>Pasteurellaceae</taxon>
        <taxon>Actinobacillus</taxon>
    </lineage>
</organism>
<reference evidence="5 6" key="1">
    <citation type="submission" date="2018-12" db="EMBL/GenBank/DDBJ databases">
        <authorList>
            <consortium name="Pathogen Informatics"/>
        </authorList>
    </citation>
    <scope>NUCLEOTIDE SEQUENCE [LARGE SCALE GENOMIC DNA]</scope>
    <source>
        <strain evidence="5 6">NCTC10976</strain>
    </source>
</reference>
<evidence type="ECO:0000259" key="4">
    <source>
        <dbReference type="PROSITE" id="PS50943"/>
    </source>
</evidence>
<dbReference type="InterPro" id="IPR039418">
    <property type="entry name" value="LexA-like"/>
</dbReference>
<dbReference type="PANTHER" id="PTHR40661">
    <property type="match status" value="1"/>
</dbReference>
<dbReference type="CDD" id="cd00093">
    <property type="entry name" value="HTH_XRE"/>
    <property type="match status" value="1"/>
</dbReference>
<dbReference type="Gene3D" id="2.10.109.10">
    <property type="entry name" value="Umud Fragment, subunit A"/>
    <property type="match status" value="1"/>
</dbReference>
<gene>
    <name evidence="5" type="ORF">NCTC10976_00477</name>
</gene>
<evidence type="ECO:0000256" key="1">
    <source>
        <dbReference type="ARBA" id="ARBA00023015"/>
    </source>
</evidence>
<dbReference type="PANTHER" id="PTHR40661:SF3">
    <property type="entry name" value="FELS-1 PROPHAGE TRANSCRIPTIONAL REGULATOR"/>
    <property type="match status" value="1"/>
</dbReference>
<dbReference type="GO" id="GO:0004252">
    <property type="term" value="F:serine-type endopeptidase activity"/>
    <property type="evidence" value="ECO:0007669"/>
    <property type="project" value="UniProtKB-EC"/>
</dbReference>
<evidence type="ECO:0000256" key="3">
    <source>
        <dbReference type="ARBA" id="ARBA00023163"/>
    </source>
</evidence>
<dbReference type="EC" id="3.4.21.88" evidence="5"/>
<dbReference type="InterPro" id="IPR010982">
    <property type="entry name" value="Lambda_DNA-bd_dom_sf"/>
</dbReference>
<evidence type="ECO:0000313" key="5">
    <source>
        <dbReference type="EMBL" id="VEJ16392.1"/>
    </source>
</evidence>
<feature type="domain" description="HTH cro/C1-type" evidence="4">
    <location>
        <begin position="9"/>
        <end position="63"/>
    </location>
</feature>
<accession>A0A3S5F5S2</accession>
<evidence type="ECO:0000313" key="6">
    <source>
        <dbReference type="Proteomes" id="UP000275510"/>
    </source>
</evidence>
<dbReference type="GO" id="GO:0003677">
    <property type="term" value="F:DNA binding"/>
    <property type="evidence" value="ECO:0007669"/>
    <property type="project" value="UniProtKB-KW"/>
</dbReference>
<name>A0A3S5F5S2_ACTPL</name>